<evidence type="ECO:0000256" key="1">
    <source>
        <dbReference type="SAM" id="MobiDB-lite"/>
    </source>
</evidence>
<accession>A0A6A5K8Z8</accession>
<dbReference type="EMBL" id="ML975331">
    <property type="protein sequence ID" value="KAF1832760.1"/>
    <property type="molecule type" value="Genomic_DNA"/>
</dbReference>
<name>A0A6A5K8Z8_9PLEO</name>
<feature type="region of interest" description="Disordered" evidence="1">
    <location>
        <begin position="316"/>
        <end position="336"/>
    </location>
</feature>
<feature type="region of interest" description="Disordered" evidence="1">
    <location>
        <begin position="65"/>
        <end position="103"/>
    </location>
</feature>
<sequence length="545" mass="60768">MAQLLPPSVLSLRLPDSRFSVDFASYAWDTKPCATSRKYMQELFPGQNKPLPTPKSAARRLGAIRQQRKPEEDSALMGPGENFGESTQKVQSNLTPNASDGSSAPLNPPVAYFVLSSLPNNKSTITLQSLVYSGITPHIPAKPKRCLVDLPQPVLEQVLGYVFSEHNVCITPYQSHISPKQPRRRHGRTSTVDIRSIMMHPVLLVSQRMRALALDVVYRDSLFIIDLSGLDLVLTPEEKDTNMYWNCWMSNTPPSMVKTALTRASNMRLRIPCSNTGTNVMRGASKSKKDLQDNISTLHDSLRAITALITGLSITPPTGRSRSASPSRPRALRRKLSFRSLKRPESPEFVCRGETPPSAAPRQPLARLEVVLTKSSSSTDVYGPMLDMVTTCSSIPVAESLDYYLEFEGKRRLWARRSMGTWLGKEPDGGKLLHDLRALGVPKESTAATGGTIRQDRVQPIARADVVKRERDRVAWNSIAQNPRTSEKIQQWVAKEERPRQEGIVVRKVKEMENTPKTKVLKASKQPPTVEELQQIAADIRKGMY</sequence>
<reference evidence="2" key="1">
    <citation type="submission" date="2020-01" db="EMBL/GenBank/DDBJ databases">
        <authorList>
            <consortium name="DOE Joint Genome Institute"/>
            <person name="Haridas S."/>
            <person name="Albert R."/>
            <person name="Binder M."/>
            <person name="Bloem J."/>
            <person name="Labutti K."/>
            <person name="Salamov A."/>
            <person name="Andreopoulos B."/>
            <person name="Baker S.E."/>
            <person name="Barry K."/>
            <person name="Bills G."/>
            <person name="Bluhm B.H."/>
            <person name="Cannon C."/>
            <person name="Castanera R."/>
            <person name="Culley D.E."/>
            <person name="Daum C."/>
            <person name="Ezra D."/>
            <person name="Gonzalez J.B."/>
            <person name="Henrissat B."/>
            <person name="Kuo A."/>
            <person name="Liang C."/>
            <person name="Lipzen A."/>
            <person name="Lutzoni F."/>
            <person name="Magnuson J."/>
            <person name="Mondo S."/>
            <person name="Nolan M."/>
            <person name="Ohm R."/>
            <person name="Pangilinan J."/>
            <person name="Park H.-J."/>
            <person name="Ramirez L."/>
            <person name="Alfaro M."/>
            <person name="Sun H."/>
            <person name="Tritt A."/>
            <person name="Yoshinaga Y."/>
            <person name="Zwiers L.-H."/>
            <person name="Turgeon B.G."/>
            <person name="Goodwin S.B."/>
            <person name="Spatafora J.W."/>
            <person name="Crous P.W."/>
            <person name="Grigoriev I.V."/>
        </authorList>
    </citation>
    <scope>NUCLEOTIDE SEQUENCE</scope>
    <source>
        <strain evidence="2">P77</strain>
    </source>
</reference>
<dbReference type="AlphaFoldDB" id="A0A6A5K8Z8"/>
<organism evidence="2 3">
    <name type="scientific">Decorospora gaudefroyi</name>
    <dbReference type="NCBI Taxonomy" id="184978"/>
    <lineage>
        <taxon>Eukaryota</taxon>
        <taxon>Fungi</taxon>
        <taxon>Dikarya</taxon>
        <taxon>Ascomycota</taxon>
        <taxon>Pezizomycotina</taxon>
        <taxon>Dothideomycetes</taxon>
        <taxon>Pleosporomycetidae</taxon>
        <taxon>Pleosporales</taxon>
        <taxon>Pleosporineae</taxon>
        <taxon>Pleosporaceae</taxon>
        <taxon>Decorospora</taxon>
    </lineage>
</organism>
<dbReference type="OrthoDB" id="3694065at2759"/>
<dbReference type="Proteomes" id="UP000800040">
    <property type="component" value="Unassembled WGS sequence"/>
</dbReference>
<evidence type="ECO:0000313" key="2">
    <source>
        <dbReference type="EMBL" id="KAF1832760.1"/>
    </source>
</evidence>
<gene>
    <name evidence="2" type="ORF">BDW02DRAFT_580937</name>
</gene>
<keyword evidence="3" id="KW-1185">Reference proteome</keyword>
<feature type="compositionally biased region" description="Low complexity" evidence="1">
    <location>
        <begin position="320"/>
        <end position="329"/>
    </location>
</feature>
<proteinExistence type="predicted"/>
<evidence type="ECO:0000313" key="3">
    <source>
        <dbReference type="Proteomes" id="UP000800040"/>
    </source>
</evidence>
<feature type="compositionally biased region" description="Polar residues" evidence="1">
    <location>
        <begin position="84"/>
        <end position="103"/>
    </location>
</feature>
<protein>
    <submittedName>
        <fullName evidence="2">Uncharacterized protein</fullName>
    </submittedName>
</protein>